<comment type="caution">
    <text evidence="1">The sequence shown here is derived from an EMBL/GenBank/DDBJ whole genome shotgun (WGS) entry which is preliminary data.</text>
</comment>
<dbReference type="AlphaFoldDB" id="A0A2R6NWK3"/>
<protein>
    <submittedName>
        <fullName evidence="1">Uncharacterized protein</fullName>
    </submittedName>
</protein>
<keyword evidence="2" id="KW-1185">Reference proteome</keyword>
<organism evidence="1 2">
    <name type="scientific">Hermanssonia centrifuga</name>
    <dbReference type="NCBI Taxonomy" id="98765"/>
    <lineage>
        <taxon>Eukaryota</taxon>
        <taxon>Fungi</taxon>
        <taxon>Dikarya</taxon>
        <taxon>Basidiomycota</taxon>
        <taxon>Agaricomycotina</taxon>
        <taxon>Agaricomycetes</taxon>
        <taxon>Polyporales</taxon>
        <taxon>Meruliaceae</taxon>
        <taxon>Hermanssonia</taxon>
    </lineage>
</organism>
<proteinExistence type="predicted"/>
<evidence type="ECO:0000313" key="1">
    <source>
        <dbReference type="EMBL" id="PSR77988.1"/>
    </source>
</evidence>
<gene>
    <name evidence="1" type="ORF">PHLCEN_2v7615</name>
</gene>
<sequence>MANQLRAVERTGHEESERLEGRCNEIEDADNDRLFEVVSVHVGVIRRDGLLLNLLLGPVRQKQLSNPAKVCGNSLEPVQELGHRTEPGDGERLVEKWLCYLSDIARDEGQ</sequence>
<evidence type="ECO:0000313" key="2">
    <source>
        <dbReference type="Proteomes" id="UP000186601"/>
    </source>
</evidence>
<dbReference type="EMBL" id="MLYV02000764">
    <property type="protein sequence ID" value="PSR77988.1"/>
    <property type="molecule type" value="Genomic_DNA"/>
</dbReference>
<name>A0A2R6NWK3_9APHY</name>
<dbReference type="Proteomes" id="UP000186601">
    <property type="component" value="Unassembled WGS sequence"/>
</dbReference>
<accession>A0A2R6NWK3</accession>
<reference evidence="1 2" key="1">
    <citation type="submission" date="2018-02" db="EMBL/GenBank/DDBJ databases">
        <title>Genome sequence of the basidiomycete white-rot fungus Phlebia centrifuga.</title>
        <authorList>
            <person name="Granchi Z."/>
            <person name="Peng M."/>
            <person name="de Vries R.P."/>
            <person name="Hilden K."/>
            <person name="Makela M.R."/>
            <person name="Grigoriev I."/>
            <person name="Riley R."/>
        </authorList>
    </citation>
    <scope>NUCLEOTIDE SEQUENCE [LARGE SCALE GENOMIC DNA]</scope>
    <source>
        <strain evidence="1 2">FBCC195</strain>
    </source>
</reference>